<dbReference type="GO" id="GO:0005886">
    <property type="term" value="C:plasma membrane"/>
    <property type="evidence" value="ECO:0007669"/>
    <property type="project" value="UniProtKB-SubCell"/>
</dbReference>
<dbReference type="PIRSF" id="PIRSF006066">
    <property type="entry name" value="HI0050"/>
    <property type="match status" value="1"/>
</dbReference>
<dbReference type="PANTHER" id="PTHR33362">
    <property type="entry name" value="SIALIC ACID TRAP TRANSPORTER PERMEASE PROTEIN SIAT-RELATED"/>
    <property type="match status" value="1"/>
</dbReference>
<evidence type="ECO:0000256" key="3">
    <source>
        <dbReference type="ARBA" id="ARBA00022519"/>
    </source>
</evidence>
<protein>
    <submittedName>
        <fullName evidence="9">C4-dicarboxylate transporter, DctM subunit</fullName>
    </submittedName>
</protein>
<keyword evidence="4 7" id="KW-0812">Transmembrane</keyword>
<dbReference type="InterPro" id="IPR004681">
    <property type="entry name" value="TRAP_DctM"/>
</dbReference>
<feature type="transmembrane region" description="Helical" evidence="7">
    <location>
        <begin position="51"/>
        <end position="73"/>
    </location>
</feature>
<evidence type="ECO:0000313" key="9">
    <source>
        <dbReference type="EMBL" id="SDF45442.1"/>
    </source>
</evidence>
<dbReference type="Pfam" id="PF06808">
    <property type="entry name" value="DctM"/>
    <property type="match status" value="1"/>
</dbReference>
<feature type="transmembrane region" description="Helical" evidence="7">
    <location>
        <begin position="360"/>
        <end position="384"/>
    </location>
</feature>
<feature type="domain" description="TRAP C4-dicarboxylate transport system permease DctM subunit" evidence="8">
    <location>
        <begin position="12"/>
        <end position="420"/>
    </location>
</feature>
<dbReference type="Proteomes" id="UP000243333">
    <property type="component" value="Unassembled WGS sequence"/>
</dbReference>
<comment type="subcellular location">
    <subcellularLocation>
        <location evidence="1">Cell inner membrane</location>
        <topology evidence="1">Multi-pass membrane protein</topology>
    </subcellularLocation>
</comment>
<dbReference type="AlphaFoldDB" id="A0A1G7L7A6"/>
<gene>
    <name evidence="9" type="ORF">SAMN05660235_01651</name>
</gene>
<feature type="transmembrane region" description="Helical" evidence="7">
    <location>
        <begin position="178"/>
        <end position="199"/>
    </location>
</feature>
<reference evidence="10" key="1">
    <citation type="submission" date="2016-10" db="EMBL/GenBank/DDBJ databases">
        <authorList>
            <person name="Varghese N."/>
            <person name="Submissions S."/>
        </authorList>
    </citation>
    <scope>NUCLEOTIDE SEQUENCE [LARGE SCALE GENOMIC DNA]</scope>
    <source>
        <strain evidence="10">DSM 23256</strain>
    </source>
</reference>
<keyword evidence="2" id="KW-1003">Cell membrane</keyword>
<feature type="transmembrane region" description="Helical" evidence="7">
    <location>
        <begin position="396"/>
        <end position="417"/>
    </location>
</feature>
<feature type="transmembrane region" description="Helical" evidence="7">
    <location>
        <begin position="142"/>
        <end position="166"/>
    </location>
</feature>
<sequence>MLSFIDPGALLLGLFLILICLRVPIAVALGLTGMIVIYLTDLGAQMFAPVFFANISKFSLLAIPFFILAGVIMGRAGISDRIIRLVSLIAGPFRGGLAIVTVITAIFWGAVSGSGPATVAALGTILIPGMIRAGYDKGFAAALMPAASGIAIIIPPSIAFIVYGVITGASISKLFAAGVIPGILVGVALIVPTYIISVMRHYGGERWGTLREVWAAFKDAIWGLLAPVIILGGIYGGIFTPTEAAAVGVFYGLLVGAFIYKTLKFQDLVDLLVETGIASAVVMLVVAFAGIFGWAMTTLGVVEKVSALALALTSNEMVLLLIINILLLIAGMLLDAISIMYLILPLLMPVMAYYHWDPVWFGVVMTVNLAIGQITPPVAVNLYVGANIARISMDTISRAVWPFVAAAIVALLVITYIPELSLWLPRLVLK</sequence>
<evidence type="ECO:0000256" key="6">
    <source>
        <dbReference type="ARBA" id="ARBA00023136"/>
    </source>
</evidence>
<feature type="transmembrane region" description="Helical" evidence="7">
    <location>
        <begin position="244"/>
        <end position="263"/>
    </location>
</feature>
<dbReference type="EMBL" id="FNBU01000011">
    <property type="protein sequence ID" value="SDF45442.1"/>
    <property type="molecule type" value="Genomic_DNA"/>
</dbReference>
<feature type="transmembrane region" description="Helical" evidence="7">
    <location>
        <begin position="275"/>
        <end position="295"/>
    </location>
</feature>
<feature type="transmembrane region" description="Helical" evidence="7">
    <location>
        <begin position="307"/>
        <end position="329"/>
    </location>
</feature>
<dbReference type="STRING" id="1123285.SAMN05660235_01651"/>
<dbReference type="NCBIfam" id="TIGR00786">
    <property type="entry name" value="dctM"/>
    <property type="match status" value="1"/>
</dbReference>
<dbReference type="RefSeq" id="WP_216093643.1">
    <property type="nucleotide sequence ID" value="NZ_FNBU01000011.1"/>
</dbReference>
<accession>A0A1G7L7A6</accession>
<evidence type="ECO:0000256" key="1">
    <source>
        <dbReference type="ARBA" id="ARBA00004429"/>
    </source>
</evidence>
<feature type="transmembrane region" description="Helical" evidence="7">
    <location>
        <begin position="85"/>
        <end position="111"/>
    </location>
</feature>
<evidence type="ECO:0000313" key="10">
    <source>
        <dbReference type="Proteomes" id="UP000243333"/>
    </source>
</evidence>
<evidence type="ECO:0000256" key="2">
    <source>
        <dbReference type="ARBA" id="ARBA00022475"/>
    </source>
</evidence>
<keyword evidence="3" id="KW-0997">Cell inner membrane</keyword>
<feature type="transmembrane region" description="Helical" evidence="7">
    <location>
        <begin position="220"/>
        <end position="238"/>
    </location>
</feature>
<evidence type="ECO:0000256" key="7">
    <source>
        <dbReference type="SAM" id="Phobius"/>
    </source>
</evidence>
<organism evidence="9 10">
    <name type="scientific">Sporolituus thermophilus DSM 23256</name>
    <dbReference type="NCBI Taxonomy" id="1123285"/>
    <lineage>
        <taxon>Bacteria</taxon>
        <taxon>Bacillati</taxon>
        <taxon>Bacillota</taxon>
        <taxon>Negativicutes</taxon>
        <taxon>Selenomonadales</taxon>
        <taxon>Sporomusaceae</taxon>
        <taxon>Sporolituus</taxon>
    </lineage>
</organism>
<feature type="transmembrane region" description="Helical" evidence="7">
    <location>
        <begin position="12"/>
        <end position="39"/>
    </location>
</feature>
<dbReference type="InterPro" id="IPR010656">
    <property type="entry name" value="DctM"/>
</dbReference>
<name>A0A1G7L7A6_9FIRM</name>
<keyword evidence="6 7" id="KW-0472">Membrane</keyword>
<keyword evidence="10" id="KW-1185">Reference proteome</keyword>
<feature type="transmembrane region" description="Helical" evidence="7">
    <location>
        <begin position="336"/>
        <end position="354"/>
    </location>
</feature>
<evidence type="ECO:0000256" key="5">
    <source>
        <dbReference type="ARBA" id="ARBA00022989"/>
    </source>
</evidence>
<dbReference type="GO" id="GO:0022857">
    <property type="term" value="F:transmembrane transporter activity"/>
    <property type="evidence" value="ECO:0007669"/>
    <property type="project" value="TreeGrafter"/>
</dbReference>
<evidence type="ECO:0000259" key="8">
    <source>
        <dbReference type="Pfam" id="PF06808"/>
    </source>
</evidence>
<keyword evidence="5 7" id="KW-1133">Transmembrane helix</keyword>
<feature type="transmembrane region" description="Helical" evidence="7">
    <location>
        <begin position="117"/>
        <end position="135"/>
    </location>
</feature>
<evidence type="ECO:0000256" key="4">
    <source>
        <dbReference type="ARBA" id="ARBA00022692"/>
    </source>
</evidence>
<proteinExistence type="predicted"/>